<evidence type="ECO:0000313" key="3">
    <source>
        <dbReference type="Proteomes" id="UP000235579"/>
    </source>
</evidence>
<reference evidence="3" key="1">
    <citation type="submission" date="2016-07" db="EMBL/GenBank/DDBJ databases">
        <title>Nontailed viruses are major unrecognized killers of bacteria in the ocean.</title>
        <authorList>
            <person name="Kauffman K."/>
            <person name="Hussain F."/>
            <person name="Yang J."/>
            <person name="Arevalo P."/>
            <person name="Brown J."/>
            <person name="Cutler M."/>
            <person name="Kelly L."/>
            <person name="Polz M.F."/>
        </authorList>
    </citation>
    <scope>NUCLEOTIDE SEQUENCE [LARGE SCALE GENOMIC DNA]</scope>
    <source>
        <strain evidence="3">10N.222.48.A2</strain>
    </source>
</reference>
<dbReference type="RefSeq" id="WP_102258361.1">
    <property type="nucleotide sequence ID" value="NZ_MDBP01000078.1"/>
</dbReference>
<protein>
    <submittedName>
        <fullName evidence="1">Uncharacterized protein</fullName>
    </submittedName>
</protein>
<organism evidence="1 3">
    <name type="scientific">Vibrio tasmaniensis</name>
    <dbReference type="NCBI Taxonomy" id="212663"/>
    <lineage>
        <taxon>Bacteria</taxon>
        <taxon>Pseudomonadati</taxon>
        <taxon>Pseudomonadota</taxon>
        <taxon>Gammaproteobacteria</taxon>
        <taxon>Vibrionales</taxon>
        <taxon>Vibrionaceae</taxon>
        <taxon>Vibrio</taxon>
    </lineage>
</organism>
<comment type="caution">
    <text evidence="1">The sequence shown here is derived from an EMBL/GenBank/DDBJ whole genome shotgun (WGS) entry which is preliminary data.</text>
</comment>
<dbReference type="EMBL" id="MDBP01000078">
    <property type="protein sequence ID" value="PMP10187.1"/>
    <property type="molecule type" value="Genomic_DNA"/>
</dbReference>
<sequence length="610" mass="67104">MANPLELNIDYILKPNGSFQPPSACDIEFKRWTGNLYMAFKSNKVKAIPYLQRGIDAVYSHLEAMKYRHHKKLSSSYGFGASDVTNDPVWMVLRSQIRVHFKKIIREVRPSKTPLENIRFKCINRTTYNFLLQQIKLIESLRTNIVRNGELGRIQLEVIDAQLDSLKSLYDQKENIDNNIWQILNDQHKRNSYTALCHKGIKTSYEDKASARDGALSTKNTLDLFAEGKIEIKRTWDFRNIVRNQASVKAGVEARVKVETDLHAKFGSNGGAGIMKGRAGKPEIGITGNAGVSQGLGKETNFSQAELENRNGFAPMQLIPGIDIGVNLELAAKFGVMVEVSHELSIGQLFALQSEASLFVGAEVKAQVNGAFNSSNILGADEFIVGAIGGSAFIGAKAKGSTTAVFKARSIDAARFKIEASVSAGAGINAALEAVVRGSGDIKVRAAAGLTAGIGTDVEADTMVNPLLLKILLWDKLASHLTTKAYQKRKNEKYDRSVNIVALGRCQNKAHTYMILLDQSYKLLAEELWRISVITDFTESDIDGMRGTLPNLFRPPELEAAYLSSTDNSDDALTNAQLGVEIAANARFKDRKKTKKHAQKGSLLILEPQV</sequence>
<dbReference type="EMBL" id="SYVV01000020">
    <property type="protein sequence ID" value="TKG32955.1"/>
    <property type="molecule type" value="Genomic_DNA"/>
</dbReference>
<proteinExistence type="predicted"/>
<evidence type="ECO:0000313" key="1">
    <source>
        <dbReference type="EMBL" id="PMP10187.1"/>
    </source>
</evidence>
<accession>A0A2N7ND06</accession>
<reference evidence="1" key="2">
    <citation type="submission" date="2016-07" db="EMBL/GenBank/DDBJ databases">
        <authorList>
            <person name="Wan K."/>
            <person name="Booth B."/>
            <person name="Spirohn K."/>
            <person name="Hao T."/>
            <person name="Hu Y."/>
            <person name="Calderwood M."/>
            <person name="Hill D."/>
            <person name="Mohr S."/>
            <person name="Vidal M."/>
            <person name="Celniker S."/>
            <person name="Perrimon N."/>
        </authorList>
    </citation>
    <scope>NUCLEOTIDE SEQUENCE</scope>
    <source>
        <strain evidence="1">10N.222.48.A2</strain>
    </source>
</reference>
<dbReference type="Proteomes" id="UP000235579">
    <property type="component" value="Unassembled WGS sequence"/>
</dbReference>
<evidence type="ECO:0000313" key="2">
    <source>
        <dbReference type="EMBL" id="TKG32955.1"/>
    </source>
</evidence>
<reference evidence="1" key="3">
    <citation type="journal article" date="2018" name="Nature">
        <title>A major lineage of non-tailed dsDNA viruses as unrecognized killers of marine bacteria.</title>
        <authorList>
            <person name="Kauffman K.M."/>
            <person name="Hussain F.A."/>
            <person name="Yang J."/>
            <person name="Arevalo P."/>
            <person name="Brown J.M."/>
            <person name="Chang W.K."/>
            <person name="VanInsberghe D."/>
            <person name="Elsherbini J."/>
            <person name="Sharma R.S."/>
            <person name="Cutler M.B."/>
            <person name="Kelly L."/>
            <person name="Polz M.F."/>
        </authorList>
    </citation>
    <scope>NUCLEOTIDE SEQUENCE</scope>
    <source>
        <strain evidence="1">10N.222.48.A2</strain>
    </source>
</reference>
<reference evidence="2 4" key="4">
    <citation type="submission" date="2019-04" db="EMBL/GenBank/DDBJ databases">
        <title>A reverse ecology approach based on a biological definition of microbial populations.</title>
        <authorList>
            <person name="Arevalo P."/>
            <person name="Vaninsberghe D."/>
            <person name="Elsherbini J."/>
            <person name="Gore J."/>
            <person name="Polz M."/>
        </authorList>
    </citation>
    <scope>NUCLEOTIDE SEQUENCE [LARGE SCALE GENOMIC DNA]</scope>
    <source>
        <strain evidence="2 4">10N.222.45.A8</strain>
    </source>
</reference>
<name>A0A2N7ND06_9VIBR</name>
<gene>
    <name evidence="1" type="ORF">BCS92_23655</name>
    <name evidence="2" type="ORF">FC057_12170</name>
</gene>
<evidence type="ECO:0000313" key="4">
    <source>
        <dbReference type="Proteomes" id="UP000308018"/>
    </source>
</evidence>
<dbReference type="AlphaFoldDB" id="A0A2N7ND06"/>
<dbReference type="Proteomes" id="UP000308018">
    <property type="component" value="Unassembled WGS sequence"/>
</dbReference>